<dbReference type="InterPro" id="IPR020845">
    <property type="entry name" value="AMP-binding_CS"/>
</dbReference>
<dbReference type="PANTHER" id="PTHR43201">
    <property type="entry name" value="ACYL-COA SYNTHETASE"/>
    <property type="match status" value="1"/>
</dbReference>
<dbReference type="NCBIfam" id="NF006539">
    <property type="entry name" value="PRK09029.1"/>
    <property type="match status" value="1"/>
</dbReference>
<dbReference type="PROSITE" id="PS00455">
    <property type="entry name" value="AMP_BINDING"/>
    <property type="match status" value="1"/>
</dbReference>
<dbReference type="AlphaFoldDB" id="A0A126QGS0"/>
<sequence length="472" mass="53240">MFPWQRFASDPIKQNQIALRDPQGEVFTWRQLFEQISQYAKLLQYHGVQPNSGVALCGKNELELLLLYLATIQIGARVFPLNPAFPVEKIQQYCRAADIEFYYAPHALLLRDCQAISLTVNVQVEQVEPEVRSDCENFFIPATMTLTSGSSGVPKAVVHHLQAHLDNAKGVCELMQFDANASWLLSLPLYHVSGQGILWRWLRAGAVLHFPQADFYASVGQATHVSLVPTQLQRLLSYWQENTILDSLLKTQHILLGGAQIPTALTAQLAKWGVQSYSGYGMTEMASTVFAKRSDDKMGVGQPLCGREYRLVEGEIWLKGAGLALGYWQQGTILPLTNKQGWFATKDKGIWRDNELVILGRIDNMFISGGENIQPEEIERIIQQWQYVKQVFVLPKADIEFGQRPVAFIEFSVPFSDALVEALTLWLADKLEKFKHPVAYFPLNTQQLQQGAIKISRTRLKLALQDLLGTHE</sequence>
<keyword evidence="5" id="KW-0067">ATP-binding</keyword>
<gene>
    <name evidence="7" type="primary">menE</name>
</gene>
<comment type="similarity">
    <text evidence="1">Belongs to the ATP-dependent AMP-binding enzyme family.</text>
</comment>
<evidence type="ECO:0000259" key="6">
    <source>
        <dbReference type="Pfam" id="PF00501"/>
    </source>
</evidence>
<proteinExistence type="inferred from homology"/>
<dbReference type="Gene3D" id="3.30.300.30">
    <property type="match status" value="1"/>
</dbReference>
<evidence type="ECO:0000256" key="4">
    <source>
        <dbReference type="ARBA" id="ARBA00022741"/>
    </source>
</evidence>
<dbReference type="RefSeq" id="WP_071523059.1">
    <property type="nucleotide sequence ID" value="NZ_CP133810.1"/>
</dbReference>
<dbReference type="InterPro" id="IPR000873">
    <property type="entry name" value="AMP-dep_synth/lig_dom"/>
</dbReference>
<dbReference type="SUPFAM" id="SSF56801">
    <property type="entry name" value="Acetyl-CoA synthetase-like"/>
    <property type="match status" value="1"/>
</dbReference>
<protein>
    <submittedName>
        <fullName evidence="7">MenE protein</fullName>
    </submittedName>
</protein>
<dbReference type="GO" id="GO:0031956">
    <property type="term" value="F:medium-chain fatty acid-CoA ligase activity"/>
    <property type="evidence" value="ECO:0007669"/>
    <property type="project" value="TreeGrafter"/>
</dbReference>
<dbReference type="InterPro" id="IPR010192">
    <property type="entry name" value="MenE"/>
</dbReference>
<dbReference type="PANTHER" id="PTHR43201:SF5">
    <property type="entry name" value="MEDIUM-CHAIN ACYL-COA LIGASE ACSF2, MITOCHONDRIAL"/>
    <property type="match status" value="1"/>
</dbReference>
<dbReference type="GO" id="GO:0005524">
    <property type="term" value="F:ATP binding"/>
    <property type="evidence" value="ECO:0007669"/>
    <property type="project" value="UniProtKB-KW"/>
</dbReference>
<reference evidence="7" key="1">
    <citation type="submission" date="2015-01" db="EMBL/GenBank/DDBJ databases">
        <title>Draft genome sequence of Pasteurella multocida isolated from alpaca pneumonia.</title>
        <authorList>
            <person name="Maturrano L."/>
            <person name="Hurtado R."/>
            <person name="Allasi N."/>
            <person name="Juscamayta E."/>
            <person name="Fernandez D."/>
            <person name="Maximiliano J."/>
            <person name="Rimac R."/>
            <person name="Rosadio R."/>
        </authorList>
    </citation>
    <scope>NUCLEOTIDE SEQUENCE</scope>
    <source>
        <strain evidence="7">UNMSM</strain>
    </source>
</reference>
<dbReference type="NCBIfam" id="TIGR01923">
    <property type="entry name" value="menE"/>
    <property type="match status" value="1"/>
</dbReference>
<keyword evidence="3" id="KW-0436">Ligase</keyword>
<dbReference type="GO" id="GO:0008756">
    <property type="term" value="F:o-succinylbenzoate-CoA ligase activity"/>
    <property type="evidence" value="ECO:0007669"/>
    <property type="project" value="InterPro"/>
</dbReference>
<dbReference type="GO" id="GO:0009234">
    <property type="term" value="P:menaquinone biosynthetic process"/>
    <property type="evidence" value="ECO:0007669"/>
    <property type="project" value="UniProtKB-KW"/>
</dbReference>
<keyword evidence="2" id="KW-0474">Menaquinone biosynthesis</keyword>
<evidence type="ECO:0000313" key="7">
    <source>
        <dbReference type="EMBL" id="AMK07785.1"/>
    </source>
</evidence>
<organism evidence="7">
    <name type="scientific">Pasteurella multocida</name>
    <dbReference type="NCBI Taxonomy" id="747"/>
    <lineage>
        <taxon>Bacteria</taxon>
        <taxon>Pseudomonadati</taxon>
        <taxon>Pseudomonadota</taxon>
        <taxon>Gammaproteobacteria</taxon>
        <taxon>Pasteurellales</taxon>
        <taxon>Pasteurellaceae</taxon>
        <taxon>Pasteurella</taxon>
    </lineage>
</organism>
<dbReference type="InterPro" id="IPR045851">
    <property type="entry name" value="AMP-bd_C_sf"/>
</dbReference>
<evidence type="ECO:0000256" key="1">
    <source>
        <dbReference type="ARBA" id="ARBA00006432"/>
    </source>
</evidence>
<feature type="domain" description="AMP-dependent synthetase/ligase" evidence="6">
    <location>
        <begin position="15"/>
        <end position="328"/>
    </location>
</feature>
<evidence type="ECO:0000256" key="5">
    <source>
        <dbReference type="ARBA" id="ARBA00022840"/>
    </source>
</evidence>
<dbReference type="EMBL" id="KP659946">
    <property type="protein sequence ID" value="AMK07785.1"/>
    <property type="molecule type" value="Genomic_DNA"/>
</dbReference>
<name>A0A126QGS0_PASMD</name>
<dbReference type="GO" id="GO:0006631">
    <property type="term" value="P:fatty acid metabolic process"/>
    <property type="evidence" value="ECO:0007669"/>
    <property type="project" value="TreeGrafter"/>
</dbReference>
<dbReference type="Gene3D" id="3.40.50.12780">
    <property type="entry name" value="N-terminal domain of ligase-like"/>
    <property type="match status" value="1"/>
</dbReference>
<evidence type="ECO:0000256" key="2">
    <source>
        <dbReference type="ARBA" id="ARBA00022428"/>
    </source>
</evidence>
<accession>A0A126QGS0</accession>
<dbReference type="CDD" id="cd17630">
    <property type="entry name" value="OSB_MenE-like"/>
    <property type="match status" value="1"/>
</dbReference>
<dbReference type="InterPro" id="IPR042099">
    <property type="entry name" value="ANL_N_sf"/>
</dbReference>
<keyword evidence="4" id="KW-0547">Nucleotide-binding</keyword>
<evidence type="ECO:0000256" key="3">
    <source>
        <dbReference type="ARBA" id="ARBA00022598"/>
    </source>
</evidence>
<dbReference type="Pfam" id="PF00501">
    <property type="entry name" value="AMP-binding"/>
    <property type="match status" value="1"/>
</dbReference>